<dbReference type="EMBL" id="JRYO01000072">
    <property type="protein sequence ID" value="KHE93114.1"/>
    <property type="molecule type" value="Genomic_DNA"/>
</dbReference>
<dbReference type="PANTHER" id="PTHR40455">
    <property type="entry name" value="ANTITOXIN HIGA"/>
    <property type="match status" value="1"/>
</dbReference>
<evidence type="ECO:0000313" key="3">
    <source>
        <dbReference type="Proteomes" id="UP000030652"/>
    </source>
</evidence>
<dbReference type="PATRIC" id="fig|237368.3.peg.1245"/>
<sequence length="124" mass="14155">MEIKPIKTQKDYHTALKEIETLFEAKPDTPEGDRLDVLTTLVEAYEGIHYKIPKPDPIDAIFYYIESRGLSRKDLEPCIGSSARVSEVLNRKRSLSISMIRKLHKFIGIPADILIKPYKLKNAA</sequence>
<dbReference type="GO" id="GO:0006355">
    <property type="term" value="P:regulation of DNA-templated transcription"/>
    <property type="evidence" value="ECO:0007669"/>
    <property type="project" value="InterPro"/>
</dbReference>
<dbReference type="SMART" id="SM00530">
    <property type="entry name" value="HTH_XRE"/>
    <property type="match status" value="1"/>
</dbReference>
<dbReference type="eggNOG" id="COG5499">
    <property type="taxonomic scope" value="Bacteria"/>
</dbReference>
<feature type="domain" description="HTH cro/C1-type" evidence="1">
    <location>
        <begin position="60"/>
        <end position="114"/>
    </location>
</feature>
<dbReference type="SUPFAM" id="SSF47413">
    <property type="entry name" value="lambda repressor-like DNA-binding domains"/>
    <property type="match status" value="1"/>
</dbReference>
<dbReference type="PANTHER" id="PTHR40455:SF1">
    <property type="entry name" value="ANTITOXIN HIGA"/>
    <property type="match status" value="1"/>
</dbReference>
<dbReference type="Proteomes" id="UP000030652">
    <property type="component" value="Unassembled WGS sequence"/>
</dbReference>
<comment type="caution">
    <text evidence="2">The sequence shown here is derived from an EMBL/GenBank/DDBJ whole genome shotgun (WGS) entry which is preliminary data.</text>
</comment>
<protein>
    <recommendedName>
        <fullName evidence="1">HTH cro/C1-type domain-containing protein</fullName>
    </recommendedName>
</protein>
<organism evidence="2 3">
    <name type="scientific">Candidatus Scalindua brodae</name>
    <dbReference type="NCBI Taxonomy" id="237368"/>
    <lineage>
        <taxon>Bacteria</taxon>
        <taxon>Pseudomonadati</taxon>
        <taxon>Planctomycetota</taxon>
        <taxon>Candidatus Brocadiia</taxon>
        <taxon>Candidatus Brocadiales</taxon>
        <taxon>Candidatus Scalinduaceae</taxon>
        <taxon>Candidatus Scalindua</taxon>
    </lineage>
</organism>
<dbReference type="Gene3D" id="1.10.260.40">
    <property type="entry name" value="lambda repressor-like DNA-binding domains"/>
    <property type="match status" value="1"/>
</dbReference>
<dbReference type="InterPro" id="IPR001387">
    <property type="entry name" value="Cro/C1-type_HTH"/>
</dbReference>
<accession>A0A0B0EKK7</accession>
<proteinExistence type="predicted"/>
<dbReference type="InterPro" id="IPR039060">
    <property type="entry name" value="Antitox_HigA"/>
</dbReference>
<name>A0A0B0EKK7_9BACT</name>
<dbReference type="InterPro" id="IPR010982">
    <property type="entry name" value="Lambda_DNA-bd_dom_sf"/>
</dbReference>
<evidence type="ECO:0000259" key="1">
    <source>
        <dbReference type="SMART" id="SM00530"/>
    </source>
</evidence>
<gene>
    <name evidence="2" type="ORF">SCABRO_01133</name>
</gene>
<dbReference type="GO" id="GO:0001046">
    <property type="term" value="F:core promoter sequence-specific DNA binding"/>
    <property type="evidence" value="ECO:0007669"/>
    <property type="project" value="TreeGrafter"/>
</dbReference>
<evidence type="ECO:0000313" key="2">
    <source>
        <dbReference type="EMBL" id="KHE93114.1"/>
    </source>
</evidence>
<reference evidence="2 3" key="1">
    <citation type="submission" date="2014-10" db="EMBL/GenBank/DDBJ databases">
        <title>Draft genome of anammox bacterium scalindua brodae, obtained using differential coverage binning of sequence data from two enrichment reactors.</title>
        <authorList>
            <person name="Speth D.R."/>
            <person name="Russ L."/>
            <person name="Kartal B."/>
            <person name="Op den Camp H.J."/>
            <person name="Dutilh B.E."/>
            <person name="Jetten M.S."/>
        </authorList>
    </citation>
    <scope>NUCLEOTIDE SEQUENCE [LARGE SCALE GENOMIC DNA]</scope>
    <source>
        <strain evidence="2">RU1</strain>
    </source>
</reference>
<dbReference type="AlphaFoldDB" id="A0A0B0EKK7"/>